<accession>A0A2N9LEJ9</accession>
<name>A0A2N9LEJ9_9BACT</name>
<gene>
    <name evidence="1" type="ORF">SBA5_320063</name>
</gene>
<reference evidence="2" key="1">
    <citation type="submission" date="2018-02" db="EMBL/GenBank/DDBJ databases">
        <authorList>
            <person name="Hausmann B."/>
        </authorList>
    </citation>
    <scope>NUCLEOTIDE SEQUENCE [LARGE SCALE GENOMIC DNA]</scope>
    <source>
        <strain evidence="2">Peat soil MAG SbA5</strain>
    </source>
</reference>
<dbReference type="OrthoDB" id="208245at2"/>
<dbReference type="Proteomes" id="UP000239735">
    <property type="component" value="Unassembled WGS sequence"/>
</dbReference>
<evidence type="ECO:0000313" key="1">
    <source>
        <dbReference type="EMBL" id="SPE21689.1"/>
    </source>
</evidence>
<protein>
    <recommendedName>
        <fullName evidence="3">DUF4375 domain-containing protein</fullName>
    </recommendedName>
</protein>
<dbReference type="AlphaFoldDB" id="A0A2N9LEJ9"/>
<sequence>MKDLRLPFAPPSNQILTTAVLRPHRPGEKSGICTAMFRTTNYHCRMGWNQEQLLGFALTDWLLTSGESVERKIHTLRSLDGLSHAERLLWEFWIFDMEQQNGGVGQYFLNRPVLHWNSLFALSRSALPSFSAFSEKIESNVSGAPDPHAAFHQIEVDVDGLYSEIRVPVLRELQTFIQNHLANAAKVEPGGREEV</sequence>
<evidence type="ECO:0008006" key="3">
    <source>
        <dbReference type="Google" id="ProtNLM"/>
    </source>
</evidence>
<organism evidence="1 2">
    <name type="scientific">Candidatus Sulfuritelmatomonas gaucii</name>
    <dbReference type="NCBI Taxonomy" id="2043161"/>
    <lineage>
        <taxon>Bacteria</taxon>
        <taxon>Pseudomonadati</taxon>
        <taxon>Acidobacteriota</taxon>
        <taxon>Terriglobia</taxon>
        <taxon>Terriglobales</taxon>
        <taxon>Acidobacteriaceae</taxon>
        <taxon>Candidatus Sulfuritelmatomonas</taxon>
    </lineage>
</organism>
<evidence type="ECO:0000313" key="2">
    <source>
        <dbReference type="Proteomes" id="UP000239735"/>
    </source>
</evidence>
<dbReference type="EMBL" id="OKRB01000089">
    <property type="protein sequence ID" value="SPE21689.1"/>
    <property type="molecule type" value="Genomic_DNA"/>
</dbReference>
<proteinExistence type="predicted"/>